<dbReference type="RefSeq" id="WP_052567381.1">
    <property type="nucleotide sequence ID" value="NZ_BAUP01000115.1"/>
</dbReference>
<protein>
    <submittedName>
        <fullName evidence="2">Transposase</fullName>
    </submittedName>
</protein>
<dbReference type="InterPro" id="IPR002622">
    <property type="entry name" value="Transposase_14"/>
</dbReference>
<evidence type="ECO:0000259" key="1">
    <source>
        <dbReference type="Pfam" id="PF01710"/>
    </source>
</evidence>
<feature type="domain" description="Transposase Synechocystis PCC 6803" evidence="1">
    <location>
        <begin position="4"/>
        <end position="77"/>
    </location>
</feature>
<keyword evidence="3" id="KW-1185">Reference proteome</keyword>
<dbReference type="Pfam" id="PF01710">
    <property type="entry name" value="HTH_Tnp_IS630"/>
    <property type="match status" value="1"/>
</dbReference>
<dbReference type="AlphaFoldDB" id="A0A023DZQ0"/>
<evidence type="ECO:0000313" key="2">
    <source>
        <dbReference type="EMBL" id="GAJ46588.1"/>
    </source>
</evidence>
<reference evidence="2 3" key="1">
    <citation type="journal article" date="2014" name="FEMS Microbiol. Lett.">
        <title>Draft genome sequences of three Holospora species (Holospora obtusa, Holospora undulata, and Holospora elegans), endonuclear symbiotic bacteria of the ciliate Paramecium caudatum.</title>
        <authorList>
            <person name="Dohra H."/>
            <person name="Tanaka K."/>
            <person name="Suzuki T."/>
            <person name="Fujishima M."/>
            <person name="Suzuki H."/>
        </authorList>
    </citation>
    <scope>NUCLEOTIDE SEQUENCE [LARGE SCALE GENOMIC DNA]</scope>
    <source>
        <strain evidence="2 3">E1</strain>
    </source>
</reference>
<gene>
    <name evidence="2" type="ORF">HE1_00923</name>
</gene>
<comment type="caution">
    <text evidence="2">The sequence shown here is derived from an EMBL/GenBank/DDBJ whole genome shotgun (WGS) entry which is preliminary data.</text>
</comment>
<dbReference type="EMBL" id="BAUP01000115">
    <property type="protein sequence ID" value="GAJ46588.1"/>
    <property type="molecule type" value="Genomic_DNA"/>
</dbReference>
<organism evidence="2 3">
    <name type="scientific">Holospora elegans E1</name>
    <dbReference type="NCBI Taxonomy" id="1427503"/>
    <lineage>
        <taxon>Bacteria</taxon>
        <taxon>Pseudomonadati</taxon>
        <taxon>Pseudomonadota</taxon>
        <taxon>Alphaproteobacteria</taxon>
        <taxon>Holosporales</taxon>
        <taxon>Holosporaceae</taxon>
        <taxon>Holospora</taxon>
    </lineage>
</organism>
<sequence>MTCSVQFCKKVLKSQSERESYSKLSEKFKISIPTLSRWKKKIKPKLRRNKPPIKDNEALKKDIKEYPDSYSYERAKGLE</sequence>
<name>A0A023DZQ0_9PROT</name>
<evidence type="ECO:0000313" key="3">
    <source>
        <dbReference type="Proteomes" id="UP000024842"/>
    </source>
</evidence>
<dbReference type="Proteomes" id="UP000024842">
    <property type="component" value="Unassembled WGS sequence"/>
</dbReference>
<proteinExistence type="predicted"/>
<accession>A0A023DZQ0</accession>